<organism evidence="1 2">
    <name type="scientific">Paspalum notatum var. saurae</name>
    <dbReference type="NCBI Taxonomy" id="547442"/>
    <lineage>
        <taxon>Eukaryota</taxon>
        <taxon>Viridiplantae</taxon>
        <taxon>Streptophyta</taxon>
        <taxon>Embryophyta</taxon>
        <taxon>Tracheophyta</taxon>
        <taxon>Spermatophyta</taxon>
        <taxon>Magnoliopsida</taxon>
        <taxon>Liliopsida</taxon>
        <taxon>Poales</taxon>
        <taxon>Poaceae</taxon>
        <taxon>PACMAD clade</taxon>
        <taxon>Panicoideae</taxon>
        <taxon>Andropogonodae</taxon>
        <taxon>Paspaleae</taxon>
        <taxon>Paspalinae</taxon>
        <taxon>Paspalum</taxon>
    </lineage>
</organism>
<accession>A0AAQ3X9N2</accession>
<dbReference type="AlphaFoldDB" id="A0AAQ3X9N2"/>
<protein>
    <submittedName>
        <fullName evidence="1">Uncharacterized protein</fullName>
    </submittedName>
</protein>
<proteinExistence type="predicted"/>
<dbReference type="EMBL" id="CP144752">
    <property type="protein sequence ID" value="WVZ88587.1"/>
    <property type="molecule type" value="Genomic_DNA"/>
</dbReference>
<sequence>RSCLYEGFEDEHSASMPRLYICCKEIIMQKGKIKPATISFIKYLDINKALEKARKYLGEDFYIEPLAKTYIQNYKCKKTTKLIYPKFTTLQPIKAERYLRSLRISNFCRKIDKEYLEWKMIELLQHLDP</sequence>
<feature type="non-terminal residue" evidence="1">
    <location>
        <position position="129"/>
    </location>
</feature>
<reference evidence="1 2" key="1">
    <citation type="submission" date="2024-02" db="EMBL/GenBank/DDBJ databases">
        <title>High-quality chromosome-scale genome assembly of Pensacola bahiagrass (Paspalum notatum Flugge var. saurae).</title>
        <authorList>
            <person name="Vega J.M."/>
            <person name="Podio M."/>
            <person name="Orjuela J."/>
            <person name="Siena L.A."/>
            <person name="Pessino S.C."/>
            <person name="Combes M.C."/>
            <person name="Mariac C."/>
            <person name="Albertini E."/>
            <person name="Pupilli F."/>
            <person name="Ortiz J.P.A."/>
            <person name="Leblanc O."/>
        </authorList>
    </citation>
    <scope>NUCLEOTIDE SEQUENCE [LARGE SCALE GENOMIC DNA]</scope>
    <source>
        <strain evidence="1">R1</strain>
        <tissue evidence="1">Leaf</tissue>
    </source>
</reference>
<dbReference type="Proteomes" id="UP001341281">
    <property type="component" value="Chromosome 08"/>
</dbReference>
<evidence type="ECO:0000313" key="2">
    <source>
        <dbReference type="Proteomes" id="UP001341281"/>
    </source>
</evidence>
<gene>
    <name evidence="1" type="ORF">U9M48_035090</name>
</gene>
<evidence type="ECO:0000313" key="1">
    <source>
        <dbReference type="EMBL" id="WVZ88587.1"/>
    </source>
</evidence>
<name>A0AAQ3X9N2_PASNO</name>
<keyword evidence="2" id="KW-1185">Reference proteome</keyword>